<dbReference type="AlphaFoldDB" id="A0A9X3IX69"/>
<evidence type="ECO:0000256" key="1">
    <source>
        <dbReference type="SAM" id="MobiDB-lite"/>
    </source>
</evidence>
<protein>
    <recommendedName>
        <fullName evidence="4">Lipoprotein</fullName>
    </recommendedName>
</protein>
<evidence type="ECO:0008006" key="4">
    <source>
        <dbReference type="Google" id="ProtNLM"/>
    </source>
</evidence>
<evidence type="ECO:0000313" key="3">
    <source>
        <dbReference type="Proteomes" id="UP001150924"/>
    </source>
</evidence>
<keyword evidence="3" id="KW-1185">Reference proteome</keyword>
<proteinExistence type="predicted"/>
<organism evidence="2 3">
    <name type="scientific">Nannocystis pusilla</name>
    <dbReference type="NCBI Taxonomy" id="889268"/>
    <lineage>
        <taxon>Bacteria</taxon>
        <taxon>Pseudomonadati</taxon>
        <taxon>Myxococcota</taxon>
        <taxon>Polyangia</taxon>
        <taxon>Nannocystales</taxon>
        <taxon>Nannocystaceae</taxon>
        <taxon>Nannocystis</taxon>
    </lineage>
</organism>
<dbReference type="Proteomes" id="UP001150924">
    <property type="component" value="Unassembled WGS sequence"/>
</dbReference>
<comment type="caution">
    <text evidence="2">The sequence shown here is derived from an EMBL/GenBank/DDBJ whole genome shotgun (WGS) entry which is preliminary data.</text>
</comment>
<sequence length="240" mass="24527">MLHHRHGLILTALLLGACPGEKNDTDGATEPSTSGGDTASATESGTSTDGATEPTTTMSPTTPATTGESESTDPGETSTSAGEPPATTCQKYCVMLAKCVGLTPEEAMTCPEDCEADLAELEGECQAAATATMDCQAGLTCQQIDDMEQGKEGPCTDEAIAQEDVCGFGNSCSIGGGGSGSMCEWSRECAGEPTLTMRCTEAACECFEDDVKFGECASEPICDSFEQLEAKALSCCGIGA</sequence>
<dbReference type="EMBL" id="JAPNKE010000002">
    <property type="protein sequence ID" value="MCY1007151.1"/>
    <property type="molecule type" value="Genomic_DNA"/>
</dbReference>
<feature type="compositionally biased region" description="Polar residues" evidence="1">
    <location>
        <begin position="30"/>
        <end position="50"/>
    </location>
</feature>
<gene>
    <name evidence="2" type="ORF">OV079_16630</name>
</gene>
<feature type="region of interest" description="Disordered" evidence="1">
    <location>
        <begin position="21"/>
        <end position="84"/>
    </location>
</feature>
<evidence type="ECO:0000313" key="2">
    <source>
        <dbReference type="EMBL" id="MCY1007151.1"/>
    </source>
</evidence>
<name>A0A9X3IX69_9BACT</name>
<feature type="compositionally biased region" description="Polar residues" evidence="1">
    <location>
        <begin position="67"/>
        <end position="81"/>
    </location>
</feature>
<dbReference type="RefSeq" id="WP_267769736.1">
    <property type="nucleotide sequence ID" value="NZ_JAPNKE010000002.1"/>
</dbReference>
<reference evidence="2" key="1">
    <citation type="submission" date="2022-11" db="EMBL/GenBank/DDBJ databases">
        <title>Minimal conservation of predation-associated metabolite biosynthetic gene clusters underscores biosynthetic potential of Myxococcota including descriptions for ten novel species: Archangium lansinium sp. nov., Myxococcus landrumus sp. nov., Nannocystis bai.</title>
        <authorList>
            <person name="Ahearne A."/>
            <person name="Stevens C."/>
            <person name="Phillips K."/>
        </authorList>
    </citation>
    <scope>NUCLEOTIDE SEQUENCE</scope>
    <source>
        <strain evidence="2">Na p29</strain>
    </source>
</reference>
<accession>A0A9X3IX69</accession>
<feature type="compositionally biased region" description="Low complexity" evidence="1">
    <location>
        <begin position="52"/>
        <end position="66"/>
    </location>
</feature>
<dbReference type="PROSITE" id="PS51257">
    <property type="entry name" value="PROKAR_LIPOPROTEIN"/>
    <property type="match status" value="1"/>
</dbReference>